<dbReference type="PROSITE" id="PS51164">
    <property type="entry name" value="CBM1_2"/>
    <property type="match status" value="1"/>
</dbReference>
<feature type="region of interest" description="Disordered" evidence="2">
    <location>
        <begin position="852"/>
        <end position="878"/>
    </location>
</feature>
<feature type="domain" description="CBM1" evidence="3">
    <location>
        <begin position="263"/>
        <end position="299"/>
    </location>
</feature>
<dbReference type="GO" id="GO:0005576">
    <property type="term" value="C:extracellular region"/>
    <property type="evidence" value="ECO:0007669"/>
    <property type="project" value="InterPro"/>
</dbReference>
<dbReference type="OrthoDB" id="3057168at2759"/>
<sequence>MKYSTAALALAGMATTVRGHGFITSPKARMPGDAFEAACGQQVYYNQAGDNYGNIQGELQVAKTQTDYNAEKCQIWLCKGYKYEDNKDLVETYTPGQKVPIKFDVRAPHDGTANVSVVDTATNTVIGTPLISWDVYASSASAIPADQTSFTVTIPEDLGSKCSTPGACVLQHFWDARSVDQTYESCIDFTVSGSGSGAAPASSKAASSSAAPVSSQVSASSSSAPAKAPITSTQAASSAAQPTTMATSVKSSAASVSSSSASGSVAAWGQCGGKGFTGATACVSGHTCKVQNDYYSQCVPGENKVTDASSPAASSSSCTTTITLTKSSSAAANTMVSSTIATSTSADNAPTGLDLTSAVKALSTAVPTSVLTATATGVASSGTAKPIPEGFTLEDCLDWIDYIVSNAGTWLNSDSGSLKGGDDLASNVTRISRAIKPASSDSIPQIVYYHYGVGSQGGIVDRVYGGATGQGLSEAVREGYSYLATNWEVGDEIFLFGFSRGAFTARAIGGLIDNIGMLTKDGLPYLAEIFRDVQHRHDPDYKPKHPNKPFKNKPSVMDPRYRLELERRGMTRLRVPIKVIGVWDTVGSLGTPRIGWLEKIGVQSSASKRMSFYDTRLPDCVEYAFQALALDERRSAFAPALWEKRPGNTTVLRQVWFPGVHSNIGGGLPDQELANITLAWMMSQVTPFLDMDLDYALDQQDDTEQYYKETKQKPRPWSFGKIVNSMTGIYALGGATTRTPGRYYVVDPTDGRKTDVPLQATHEYMHPSVRTRFRLKGPGVDDEGSYDPKALHDWKLFVDYDGEKGRGGRPDVFWKLRTAERNVTTRMIPEAPLLPLERELLEMDPEMEEFVFRPAPTARNSVRRARATSRSRSQSRRR</sequence>
<dbReference type="GO" id="GO:0030248">
    <property type="term" value="F:cellulose binding"/>
    <property type="evidence" value="ECO:0007669"/>
    <property type="project" value="InterPro"/>
</dbReference>
<evidence type="ECO:0000256" key="1">
    <source>
        <dbReference type="ARBA" id="ARBA00022729"/>
    </source>
</evidence>
<feature type="non-terminal residue" evidence="4">
    <location>
        <position position="1"/>
    </location>
</feature>
<reference evidence="4" key="2">
    <citation type="submission" date="2021-08" db="EMBL/GenBank/DDBJ databases">
        <authorList>
            <person name="Gostincar C."/>
            <person name="Sun X."/>
            <person name="Song Z."/>
            <person name="Gunde-Cimerman N."/>
        </authorList>
    </citation>
    <scope>NUCLEOTIDE SEQUENCE</scope>
    <source>
        <strain evidence="4">EXF-8016</strain>
    </source>
</reference>
<name>A0A9P8K7Y3_AURME</name>
<proteinExistence type="predicted"/>
<dbReference type="Gene3D" id="2.70.50.70">
    <property type="match status" value="1"/>
</dbReference>
<evidence type="ECO:0000313" key="4">
    <source>
        <dbReference type="EMBL" id="KAH0221480.1"/>
    </source>
</evidence>
<evidence type="ECO:0000256" key="2">
    <source>
        <dbReference type="SAM" id="MobiDB-lite"/>
    </source>
</evidence>
<gene>
    <name evidence="4" type="ORF">KCV03_g5059</name>
</gene>
<dbReference type="PANTHER" id="PTHR33840">
    <property type="match status" value="1"/>
</dbReference>
<dbReference type="Proteomes" id="UP000767238">
    <property type="component" value="Unassembled WGS sequence"/>
</dbReference>
<dbReference type="AlphaFoldDB" id="A0A9P8K7Y3"/>
<dbReference type="SUPFAM" id="SSF57180">
    <property type="entry name" value="Cellulose-binding domain"/>
    <property type="match status" value="1"/>
</dbReference>
<protein>
    <submittedName>
        <fullName evidence="4">Chitin binding protein</fullName>
    </submittedName>
</protein>
<dbReference type="SMART" id="SM00236">
    <property type="entry name" value="fCBD"/>
    <property type="match status" value="1"/>
</dbReference>
<dbReference type="InterPro" id="IPR004302">
    <property type="entry name" value="Cellulose/chitin-bd_N"/>
</dbReference>
<dbReference type="Pfam" id="PF09994">
    <property type="entry name" value="T6SS_Tle1-like_cat"/>
    <property type="match status" value="1"/>
</dbReference>
<dbReference type="Pfam" id="PF00734">
    <property type="entry name" value="CBM_1"/>
    <property type="match status" value="1"/>
</dbReference>
<keyword evidence="1" id="KW-0732">Signal</keyword>
<dbReference type="InterPro" id="IPR018712">
    <property type="entry name" value="Tle1-like_cat"/>
</dbReference>
<dbReference type="Pfam" id="PF03067">
    <property type="entry name" value="LPMO_10"/>
    <property type="match status" value="1"/>
</dbReference>
<dbReference type="PROSITE" id="PS00562">
    <property type="entry name" value="CBM1_1"/>
    <property type="match status" value="1"/>
</dbReference>
<dbReference type="InterPro" id="IPR000254">
    <property type="entry name" value="CBD"/>
</dbReference>
<dbReference type="EMBL" id="JAHFYH010000032">
    <property type="protein sequence ID" value="KAH0221480.1"/>
    <property type="molecule type" value="Genomic_DNA"/>
</dbReference>
<dbReference type="InterPro" id="IPR035971">
    <property type="entry name" value="CBD_sf"/>
</dbReference>
<evidence type="ECO:0000259" key="3">
    <source>
        <dbReference type="PROSITE" id="PS51164"/>
    </source>
</evidence>
<feature type="compositionally biased region" description="Basic residues" evidence="2">
    <location>
        <begin position="861"/>
        <end position="878"/>
    </location>
</feature>
<accession>A0A9P8K7Y3</accession>
<dbReference type="PANTHER" id="PTHR33840:SF1">
    <property type="entry name" value="TLE1 PHOSPHOLIPASE DOMAIN-CONTAINING PROTEIN"/>
    <property type="match status" value="1"/>
</dbReference>
<dbReference type="GO" id="GO:0005975">
    <property type="term" value="P:carbohydrate metabolic process"/>
    <property type="evidence" value="ECO:0007669"/>
    <property type="project" value="InterPro"/>
</dbReference>
<evidence type="ECO:0000313" key="5">
    <source>
        <dbReference type="Proteomes" id="UP000767238"/>
    </source>
</evidence>
<reference evidence="4" key="1">
    <citation type="journal article" date="2021" name="J Fungi (Basel)">
        <title>Virulence traits and population genomics of the black yeast Aureobasidium melanogenum.</title>
        <authorList>
            <person name="Cernosa A."/>
            <person name="Sun X."/>
            <person name="Gostincar C."/>
            <person name="Fang C."/>
            <person name="Gunde-Cimerman N."/>
            <person name="Song Z."/>
        </authorList>
    </citation>
    <scope>NUCLEOTIDE SEQUENCE</scope>
    <source>
        <strain evidence="4">EXF-8016</strain>
    </source>
</reference>
<comment type="caution">
    <text evidence="4">The sequence shown here is derived from an EMBL/GenBank/DDBJ whole genome shotgun (WGS) entry which is preliminary data.</text>
</comment>
<organism evidence="4 5">
    <name type="scientific">Aureobasidium melanogenum</name>
    <name type="common">Aureobasidium pullulans var. melanogenum</name>
    <dbReference type="NCBI Taxonomy" id="46634"/>
    <lineage>
        <taxon>Eukaryota</taxon>
        <taxon>Fungi</taxon>
        <taxon>Dikarya</taxon>
        <taxon>Ascomycota</taxon>
        <taxon>Pezizomycotina</taxon>
        <taxon>Dothideomycetes</taxon>
        <taxon>Dothideomycetidae</taxon>
        <taxon>Dothideales</taxon>
        <taxon>Saccotheciaceae</taxon>
        <taxon>Aureobasidium</taxon>
    </lineage>
</organism>